<feature type="chain" id="PRO_5018726518" description="Lipoprotein" evidence="2">
    <location>
        <begin position="19"/>
        <end position="260"/>
    </location>
</feature>
<name>A0A3S3SU90_9SPHI</name>
<keyword evidence="4" id="KW-1185">Reference proteome</keyword>
<dbReference type="EMBL" id="SAYW01000001">
    <property type="protein sequence ID" value="RWU10494.1"/>
    <property type="molecule type" value="Genomic_DNA"/>
</dbReference>
<evidence type="ECO:0000256" key="2">
    <source>
        <dbReference type="SAM" id="SignalP"/>
    </source>
</evidence>
<keyword evidence="2" id="KW-0732">Signal</keyword>
<organism evidence="3 4">
    <name type="scientific">Pedobacter chitinilyticus</name>
    <dbReference type="NCBI Taxonomy" id="2233776"/>
    <lineage>
        <taxon>Bacteria</taxon>
        <taxon>Pseudomonadati</taxon>
        <taxon>Bacteroidota</taxon>
        <taxon>Sphingobacteriia</taxon>
        <taxon>Sphingobacteriales</taxon>
        <taxon>Sphingobacteriaceae</taxon>
        <taxon>Pedobacter</taxon>
    </lineage>
</organism>
<dbReference type="Proteomes" id="UP000284120">
    <property type="component" value="Unassembled WGS sequence"/>
</dbReference>
<gene>
    <name evidence="3" type="ORF">DPV69_03925</name>
</gene>
<dbReference type="AlphaFoldDB" id="A0A3S3SU90"/>
<comment type="caution">
    <text evidence="3">The sequence shown here is derived from an EMBL/GenBank/DDBJ whole genome shotgun (WGS) entry which is preliminary data.</text>
</comment>
<evidence type="ECO:0000313" key="3">
    <source>
        <dbReference type="EMBL" id="RWU10494.1"/>
    </source>
</evidence>
<sequence length="260" mass="29576">MKKLFFPFLLVYSLFLVSCFDVQETYTLKTDGSYEVKYDMDMSGLMKMASSFTPDSVKQADKAKGEVKDTTFNLGSAMPDSIRKKFNAQELGLLQQTDMDMKMDMPNNIMKLSVANKGKSLDELNYFFKNFGRLMKRADVDKKIGNKNFQSDDTERGDSKSPFENNEFDYKVTATSFERKTKADYLNAEGEGEQLKASLKMFKAMGLKLTNTIVINLPKPAKSVNDPKAVLSADKKQVKLSMDVFENLENPKELYLLVNY</sequence>
<dbReference type="RefSeq" id="WP_113645988.1">
    <property type="nucleotide sequence ID" value="NZ_QMHN01000001.1"/>
</dbReference>
<evidence type="ECO:0000256" key="1">
    <source>
        <dbReference type="SAM" id="MobiDB-lite"/>
    </source>
</evidence>
<protein>
    <recommendedName>
        <fullName evidence="5">Lipoprotein</fullName>
    </recommendedName>
</protein>
<reference evidence="3 4" key="1">
    <citation type="submission" date="2018-06" db="EMBL/GenBank/DDBJ databases">
        <title>Pedobacter endophyticus sp. nov., an endophytic bacterium isolated from a leaf of Triticum aestivum.</title>
        <authorList>
            <person name="Zhang L."/>
        </authorList>
    </citation>
    <scope>NUCLEOTIDE SEQUENCE [LARGE SCALE GENOMIC DNA]</scope>
    <source>
        <strain evidence="3 4">CM134L-2</strain>
    </source>
</reference>
<proteinExistence type="predicted"/>
<dbReference type="PROSITE" id="PS51257">
    <property type="entry name" value="PROKAR_LIPOPROTEIN"/>
    <property type="match status" value="1"/>
</dbReference>
<evidence type="ECO:0008006" key="5">
    <source>
        <dbReference type="Google" id="ProtNLM"/>
    </source>
</evidence>
<feature type="signal peptide" evidence="2">
    <location>
        <begin position="1"/>
        <end position="18"/>
    </location>
</feature>
<feature type="region of interest" description="Disordered" evidence="1">
    <location>
        <begin position="146"/>
        <end position="165"/>
    </location>
</feature>
<evidence type="ECO:0000313" key="4">
    <source>
        <dbReference type="Proteomes" id="UP000284120"/>
    </source>
</evidence>
<accession>A0A3S3SU90</accession>
<dbReference type="OrthoDB" id="978531at2"/>